<feature type="binding site" description="axial binding residue" evidence="11">
    <location>
        <position position="464"/>
    </location>
    <ligand>
        <name>heme</name>
        <dbReference type="ChEBI" id="CHEBI:30413"/>
    </ligand>
    <ligandPart>
        <name>Fe</name>
        <dbReference type="ChEBI" id="CHEBI:18248"/>
    </ligandPart>
</feature>
<comment type="cofactor">
    <cofactor evidence="11">
        <name>heme</name>
        <dbReference type="ChEBI" id="CHEBI:30413"/>
    </cofactor>
</comment>
<dbReference type="PANTHER" id="PTHR24282:SF255">
    <property type="entry name" value="CYTOCHROME P450 72A11-RELATED"/>
    <property type="match status" value="1"/>
</dbReference>
<dbReference type="Pfam" id="PF00067">
    <property type="entry name" value="p450"/>
    <property type="match status" value="1"/>
</dbReference>
<evidence type="ECO:0000256" key="7">
    <source>
        <dbReference type="ARBA" id="ARBA00023002"/>
    </source>
</evidence>
<reference evidence="14" key="1">
    <citation type="submission" date="2016-06" db="EMBL/GenBank/DDBJ databases">
        <title>Cytochrome P450 genes in Eleutherococcus senticosus.</title>
        <authorList>
            <person name="Choi Y.E."/>
            <person name="Jo H.J."/>
            <person name="Han J.Y."/>
            <person name="Hwang H.S."/>
        </authorList>
    </citation>
    <scope>NUCLEOTIDE SEQUENCE</scope>
</reference>
<evidence type="ECO:0000256" key="5">
    <source>
        <dbReference type="ARBA" id="ARBA00022723"/>
    </source>
</evidence>
<accession>A0A1P8W707</accession>
<dbReference type="InterPro" id="IPR002401">
    <property type="entry name" value="Cyt_P450_E_grp-I"/>
</dbReference>
<evidence type="ECO:0000256" key="9">
    <source>
        <dbReference type="ARBA" id="ARBA00023033"/>
    </source>
</evidence>
<dbReference type="GO" id="GO:0020037">
    <property type="term" value="F:heme binding"/>
    <property type="evidence" value="ECO:0007669"/>
    <property type="project" value="InterPro"/>
</dbReference>
<keyword evidence="6 13" id="KW-1133">Transmembrane helix</keyword>
<dbReference type="SUPFAM" id="SSF48264">
    <property type="entry name" value="Cytochrome P450"/>
    <property type="match status" value="1"/>
</dbReference>
<name>A0A1P8W707_9APIA</name>
<dbReference type="GO" id="GO:0016705">
    <property type="term" value="F:oxidoreductase activity, acting on paired donors, with incorporation or reduction of molecular oxygen"/>
    <property type="evidence" value="ECO:0007669"/>
    <property type="project" value="InterPro"/>
</dbReference>
<keyword evidence="8 11" id="KW-0408">Iron</keyword>
<dbReference type="InterPro" id="IPR050665">
    <property type="entry name" value="Cytochrome_P450_Monooxygen"/>
</dbReference>
<dbReference type="Gene3D" id="1.10.630.10">
    <property type="entry name" value="Cytochrome P450"/>
    <property type="match status" value="1"/>
</dbReference>
<dbReference type="EMBL" id="KX354738">
    <property type="protein sequence ID" value="APZ88352.1"/>
    <property type="molecule type" value="mRNA"/>
</dbReference>
<keyword evidence="3 11" id="KW-0349">Heme</keyword>
<keyword evidence="4 13" id="KW-0812">Transmembrane</keyword>
<keyword evidence="5 11" id="KW-0479">Metal-binding</keyword>
<evidence type="ECO:0000256" key="4">
    <source>
        <dbReference type="ARBA" id="ARBA00022692"/>
    </source>
</evidence>
<keyword evidence="9 12" id="KW-0503">Monooxygenase</keyword>
<evidence type="ECO:0000256" key="2">
    <source>
        <dbReference type="ARBA" id="ARBA00010617"/>
    </source>
</evidence>
<dbReference type="PRINTS" id="PR00385">
    <property type="entry name" value="P450"/>
</dbReference>
<dbReference type="InterPro" id="IPR036396">
    <property type="entry name" value="Cyt_P450_sf"/>
</dbReference>
<evidence type="ECO:0000256" key="13">
    <source>
        <dbReference type="SAM" id="Phobius"/>
    </source>
</evidence>
<comment type="subcellular location">
    <subcellularLocation>
        <location evidence="1">Membrane</location>
    </subcellularLocation>
</comment>
<dbReference type="InterPro" id="IPR017972">
    <property type="entry name" value="Cyt_P450_CS"/>
</dbReference>
<comment type="similarity">
    <text evidence="2 12">Belongs to the cytochrome P450 family.</text>
</comment>
<dbReference type="FunFam" id="1.10.630.10:FF:000029">
    <property type="entry name" value="Cytochrome P450 734A1"/>
    <property type="match status" value="1"/>
</dbReference>
<feature type="transmembrane region" description="Helical" evidence="13">
    <location>
        <begin position="6"/>
        <end position="29"/>
    </location>
</feature>
<evidence type="ECO:0000256" key="3">
    <source>
        <dbReference type="ARBA" id="ARBA00022617"/>
    </source>
</evidence>
<dbReference type="CDD" id="cd20642">
    <property type="entry name" value="CYP72"/>
    <property type="match status" value="1"/>
</dbReference>
<evidence type="ECO:0000313" key="14">
    <source>
        <dbReference type="EMBL" id="APZ88352.1"/>
    </source>
</evidence>
<dbReference type="AlphaFoldDB" id="A0A1P8W707"/>
<dbReference type="InterPro" id="IPR001128">
    <property type="entry name" value="Cyt_P450"/>
</dbReference>
<dbReference type="GO" id="GO:0005506">
    <property type="term" value="F:iron ion binding"/>
    <property type="evidence" value="ECO:0007669"/>
    <property type="project" value="InterPro"/>
</dbReference>
<evidence type="ECO:0000256" key="11">
    <source>
        <dbReference type="PIRSR" id="PIRSR602401-1"/>
    </source>
</evidence>
<dbReference type="PRINTS" id="PR00463">
    <property type="entry name" value="EP450I"/>
</dbReference>
<evidence type="ECO:0000256" key="1">
    <source>
        <dbReference type="ARBA" id="ARBA00004370"/>
    </source>
</evidence>
<dbReference type="GO" id="GO:0004497">
    <property type="term" value="F:monooxygenase activity"/>
    <property type="evidence" value="ECO:0007669"/>
    <property type="project" value="UniProtKB-KW"/>
</dbReference>
<sequence length="518" mass="59233">MDLILNLVVSCCAIVVVIFGWRIFNFLWLRPKKLEKILRQQGFDGNSYRLLFGDLKDTAEIRKEAKSKPINLCDDILPRAAPVIHNTFKKYGKDSFVWLGPKPLVYITDPDDIKEVLNKFYQFQKPRGGNPLTKLLATGLLDAEGDRWVKHRKIINPAFHLEKLKNMLPAIYLSFSEIMSKWEEMVLTKGRCELDVWPYLETFTSDVISRTAFGSSYEEGRRIFQLQKEQAELVLQASQTIYISGMRFLPTTRNKRMKEINKEVKAALRGIISKRLKGMEAGECSHDDLLGILLDSNSKEIKQHGSKDFGMTIDEVIEECKLFYFAGQETTSNLLVWTMILLSQHPHWQESAREEVLLAFGNNKPDLDGLNHLKVVNMILLEVLRLYPPGVTLGRTIYEEIKLGQKSLPAGVLIQLPIIILHHDQEIWGDDAKEFNPERFSEGVLKVTKGKVVYFPFSWGPRICVGQNFAMLEAKMALAMILQRFSFVLSPSYTHAPHPILTLQPQYGAHLVLQKLAC</sequence>
<dbReference type="GO" id="GO:0016020">
    <property type="term" value="C:membrane"/>
    <property type="evidence" value="ECO:0007669"/>
    <property type="project" value="UniProtKB-SubCell"/>
</dbReference>
<evidence type="ECO:0000256" key="6">
    <source>
        <dbReference type="ARBA" id="ARBA00022989"/>
    </source>
</evidence>
<evidence type="ECO:0000256" key="12">
    <source>
        <dbReference type="RuleBase" id="RU000461"/>
    </source>
</evidence>
<proteinExistence type="evidence at transcript level"/>
<keyword evidence="7 12" id="KW-0560">Oxidoreductase</keyword>
<keyword evidence="10 13" id="KW-0472">Membrane</keyword>
<evidence type="ECO:0000256" key="8">
    <source>
        <dbReference type="ARBA" id="ARBA00023004"/>
    </source>
</evidence>
<evidence type="ECO:0000256" key="10">
    <source>
        <dbReference type="ARBA" id="ARBA00023136"/>
    </source>
</evidence>
<dbReference type="PANTHER" id="PTHR24282">
    <property type="entry name" value="CYTOCHROME P450 FAMILY MEMBER"/>
    <property type="match status" value="1"/>
</dbReference>
<organism evidence="14">
    <name type="scientific">Eleutherococcus senticosus</name>
    <dbReference type="NCBI Taxonomy" id="82096"/>
    <lineage>
        <taxon>Eukaryota</taxon>
        <taxon>Viridiplantae</taxon>
        <taxon>Streptophyta</taxon>
        <taxon>Embryophyta</taxon>
        <taxon>Tracheophyta</taxon>
        <taxon>Spermatophyta</taxon>
        <taxon>Magnoliopsida</taxon>
        <taxon>eudicotyledons</taxon>
        <taxon>Gunneridae</taxon>
        <taxon>Pentapetalae</taxon>
        <taxon>asterids</taxon>
        <taxon>campanulids</taxon>
        <taxon>Apiales</taxon>
        <taxon>Araliaceae</taxon>
        <taxon>Eleutherococcus</taxon>
    </lineage>
</organism>
<protein>
    <submittedName>
        <fullName evidence="14">Cytochrome P450 CYP72A509</fullName>
    </submittedName>
</protein>
<dbReference type="PROSITE" id="PS00086">
    <property type="entry name" value="CYTOCHROME_P450"/>
    <property type="match status" value="1"/>
</dbReference>